<keyword evidence="1" id="KW-0812">Transmembrane</keyword>
<evidence type="ECO:0000256" key="1">
    <source>
        <dbReference type="SAM" id="Phobius"/>
    </source>
</evidence>
<dbReference type="Proteomes" id="UP000184432">
    <property type="component" value="Unassembled WGS sequence"/>
</dbReference>
<feature type="transmembrane region" description="Helical" evidence="1">
    <location>
        <begin position="82"/>
        <end position="102"/>
    </location>
</feature>
<keyword evidence="1" id="KW-1133">Transmembrane helix</keyword>
<feature type="transmembrane region" description="Helical" evidence="1">
    <location>
        <begin position="114"/>
        <end position="132"/>
    </location>
</feature>
<accession>A0A1M6CSH1</accession>
<keyword evidence="3" id="KW-1185">Reference proteome</keyword>
<organism evidence="2 3">
    <name type="scientific">Aquimarina spongiae</name>
    <dbReference type="NCBI Taxonomy" id="570521"/>
    <lineage>
        <taxon>Bacteria</taxon>
        <taxon>Pseudomonadati</taxon>
        <taxon>Bacteroidota</taxon>
        <taxon>Flavobacteriia</taxon>
        <taxon>Flavobacteriales</taxon>
        <taxon>Flavobacteriaceae</taxon>
        <taxon>Aquimarina</taxon>
    </lineage>
</organism>
<feature type="transmembrane region" description="Helical" evidence="1">
    <location>
        <begin position="50"/>
        <end position="70"/>
    </location>
</feature>
<protein>
    <submittedName>
        <fullName evidence="2">Uncharacterized protein</fullName>
    </submittedName>
</protein>
<dbReference type="EMBL" id="FQYP01000002">
    <property type="protein sequence ID" value="SHI63936.1"/>
    <property type="molecule type" value="Genomic_DNA"/>
</dbReference>
<dbReference type="STRING" id="570521.SAMN04488508_102257"/>
<dbReference type="AlphaFoldDB" id="A0A1M6CSH1"/>
<reference evidence="3" key="1">
    <citation type="submission" date="2016-11" db="EMBL/GenBank/DDBJ databases">
        <authorList>
            <person name="Varghese N."/>
            <person name="Submissions S."/>
        </authorList>
    </citation>
    <scope>NUCLEOTIDE SEQUENCE [LARGE SCALE GENOMIC DNA]</scope>
    <source>
        <strain evidence="3">DSM 22623</strain>
    </source>
</reference>
<dbReference type="OrthoDB" id="10014690at2"/>
<dbReference type="RefSeq" id="WP_073314911.1">
    <property type="nucleotide sequence ID" value="NZ_FQYP01000002.1"/>
</dbReference>
<name>A0A1M6CSH1_9FLAO</name>
<keyword evidence="1" id="KW-0472">Membrane</keyword>
<feature type="transmembrane region" description="Helical" evidence="1">
    <location>
        <begin position="21"/>
        <end position="38"/>
    </location>
</feature>
<gene>
    <name evidence="2" type="ORF">SAMN04488508_102257</name>
</gene>
<evidence type="ECO:0000313" key="3">
    <source>
        <dbReference type="Proteomes" id="UP000184432"/>
    </source>
</evidence>
<proteinExistence type="predicted"/>
<evidence type="ECO:0000313" key="2">
    <source>
        <dbReference type="EMBL" id="SHI63936.1"/>
    </source>
</evidence>
<sequence>MKTITNIGNKIYRRFLNNRSTISALVYGILLFSIVPEQSLSTSKLVYLEVYNATLFYIIVNMLFYTSDILYPKKEHVFSRDLIEILVNVLISAILIIYLYAIRNNATAIKTSAILLKINALLMLLISVYISIKTPSNQNKITS</sequence>